<protein>
    <submittedName>
        <fullName evidence="2">Uncharacterized protein</fullName>
    </submittedName>
</protein>
<dbReference type="Proteomes" id="UP000032142">
    <property type="component" value="Unassembled WGS sequence"/>
</dbReference>
<keyword evidence="1" id="KW-1133">Transmembrane helix</keyword>
<reference evidence="3" key="1">
    <citation type="submission" date="2014-09" db="EMBL/GenBank/DDBJ databases">
        <authorList>
            <person name="Mudge J."/>
            <person name="Ramaraj T."/>
            <person name="Lindquist I.E."/>
            <person name="Bharti A.K."/>
            <person name="Sundararajan A."/>
            <person name="Cameron C.T."/>
            <person name="Woodward J.E."/>
            <person name="May G.D."/>
            <person name="Brubaker C."/>
            <person name="Broadhvest J."/>
            <person name="Wilkins T.A."/>
        </authorList>
    </citation>
    <scope>NUCLEOTIDE SEQUENCE</scope>
    <source>
        <strain evidence="3">cv. AKA8401</strain>
    </source>
</reference>
<keyword evidence="1" id="KW-0472">Membrane</keyword>
<evidence type="ECO:0000313" key="2">
    <source>
        <dbReference type="EMBL" id="KHG18158.1"/>
    </source>
</evidence>
<organism evidence="2 3">
    <name type="scientific">Gossypium arboreum</name>
    <name type="common">Tree cotton</name>
    <name type="synonym">Gossypium nanking</name>
    <dbReference type="NCBI Taxonomy" id="29729"/>
    <lineage>
        <taxon>Eukaryota</taxon>
        <taxon>Viridiplantae</taxon>
        <taxon>Streptophyta</taxon>
        <taxon>Embryophyta</taxon>
        <taxon>Tracheophyta</taxon>
        <taxon>Spermatophyta</taxon>
        <taxon>Magnoliopsida</taxon>
        <taxon>eudicotyledons</taxon>
        <taxon>Gunneridae</taxon>
        <taxon>Pentapetalae</taxon>
        <taxon>rosids</taxon>
        <taxon>malvids</taxon>
        <taxon>Malvales</taxon>
        <taxon>Malvaceae</taxon>
        <taxon>Malvoideae</taxon>
        <taxon>Gossypium</taxon>
    </lineage>
</organism>
<proteinExistence type="predicted"/>
<gene>
    <name evidence="2" type="ORF">F383_20667</name>
</gene>
<accession>A0A0B0NUG3</accession>
<feature type="transmembrane region" description="Helical" evidence="1">
    <location>
        <begin position="7"/>
        <end position="26"/>
    </location>
</feature>
<evidence type="ECO:0000256" key="1">
    <source>
        <dbReference type="SAM" id="Phobius"/>
    </source>
</evidence>
<evidence type="ECO:0000313" key="3">
    <source>
        <dbReference type="Proteomes" id="UP000032142"/>
    </source>
</evidence>
<dbReference type="AlphaFoldDB" id="A0A0B0NUG3"/>
<name>A0A0B0NUG3_GOSAR</name>
<keyword evidence="1" id="KW-0812">Transmembrane</keyword>
<keyword evidence="3" id="KW-1185">Reference proteome</keyword>
<dbReference type="EMBL" id="KN409979">
    <property type="protein sequence ID" value="KHG18158.1"/>
    <property type="molecule type" value="Genomic_DNA"/>
</dbReference>
<sequence>MMLYIPTISYLCCYGPSILGVLYLLLSSWANFSSKLSSISFLT</sequence>